<feature type="chain" id="PRO_5003102202" evidence="1">
    <location>
        <begin position="25"/>
        <end position="125"/>
    </location>
</feature>
<dbReference type="HOGENOM" id="CLU_1995738_0_0_1"/>
<feature type="signal peptide" evidence="1">
    <location>
        <begin position="1"/>
        <end position="24"/>
    </location>
</feature>
<reference evidence="3" key="1">
    <citation type="journal article" date="2011" name="Nat. Genet.">
        <title>The Arabidopsis lyrata genome sequence and the basis of rapid genome size change.</title>
        <authorList>
            <person name="Hu T.T."/>
            <person name="Pattyn P."/>
            <person name="Bakker E.G."/>
            <person name="Cao J."/>
            <person name="Cheng J.-F."/>
            <person name="Clark R.M."/>
            <person name="Fahlgren N."/>
            <person name="Fawcett J.A."/>
            <person name="Grimwood J."/>
            <person name="Gundlach H."/>
            <person name="Haberer G."/>
            <person name="Hollister J.D."/>
            <person name="Ossowski S."/>
            <person name="Ottilar R.P."/>
            <person name="Salamov A.A."/>
            <person name="Schneeberger K."/>
            <person name="Spannagl M."/>
            <person name="Wang X."/>
            <person name="Yang L."/>
            <person name="Nasrallah M.E."/>
            <person name="Bergelson J."/>
            <person name="Carrington J.C."/>
            <person name="Gaut B.S."/>
            <person name="Schmutz J."/>
            <person name="Mayer K.F.X."/>
            <person name="Van de Peer Y."/>
            <person name="Grigoriev I.V."/>
            <person name="Nordborg M."/>
            <person name="Weigel D."/>
            <person name="Guo Y.-L."/>
        </authorList>
    </citation>
    <scope>NUCLEOTIDE SEQUENCE [LARGE SCALE GENOMIC DNA]</scope>
    <source>
        <strain evidence="3">cv. MN47</strain>
    </source>
</reference>
<dbReference type="Proteomes" id="UP000008694">
    <property type="component" value="Unassembled WGS sequence"/>
</dbReference>
<name>D7LPL9_ARALL</name>
<evidence type="ECO:0000256" key="1">
    <source>
        <dbReference type="SAM" id="SignalP"/>
    </source>
</evidence>
<keyword evidence="1" id="KW-0732">Signal</keyword>
<sequence>MAISHVHLVVLLILSLLLLPTLRAIDYSDCGKNITGGVFYVDVIIDMTHLSNYKYDLCTYMACPIAPGAFVLPLDNIIPFYPLLNTVFKSEFLDRGGAVGKHVTRLGFEFHLGANNPFELHNFVV</sequence>
<dbReference type="EMBL" id="GL348717">
    <property type="protein sequence ID" value="EFH53338.1"/>
    <property type="molecule type" value="Genomic_DNA"/>
</dbReference>
<evidence type="ECO:0000313" key="2">
    <source>
        <dbReference type="EMBL" id="EFH53338.1"/>
    </source>
</evidence>
<keyword evidence="3" id="KW-1185">Reference proteome</keyword>
<dbReference type="AlphaFoldDB" id="D7LPL9"/>
<organism evidence="3">
    <name type="scientific">Arabidopsis lyrata subsp. lyrata</name>
    <name type="common">Lyre-leaved rock-cress</name>
    <dbReference type="NCBI Taxonomy" id="81972"/>
    <lineage>
        <taxon>Eukaryota</taxon>
        <taxon>Viridiplantae</taxon>
        <taxon>Streptophyta</taxon>
        <taxon>Embryophyta</taxon>
        <taxon>Tracheophyta</taxon>
        <taxon>Spermatophyta</taxon>
        <taxon>Magnoliopsida</taxon>
        <taxon>eudicotyledons</taxon>
        <taxon>Gunneridae</taxon>
        <taxon>Pentapetalae</taxon>
        <taxon>rosids</taxon>
        <taxon>malvids</taxon>
        <taxon>Brassicales</taxon>
        <taxon>Brassicaceae</taxon>
        <taxon>Camelineae</taxon>
        <taxon>Arabidopsis</taxon>
    </lineage>
</organism>
<protein>
    <submittedName>
        <fullName evidence="2">Predicted protein</fullName>
    </submittedName>
</protein>
<accession>D7LPL9</accession>
<proteinExistence type="predicted"/>
<evidence type="ECO:0000313" key="3">
    <source>
        <dbReference type="Proteomes" id="UP000008694"/>
    </source>
</evidence>
<dbReference type="Gramene" id="scaffold_500749.1">
    <property type="protein sequence ID" value="scaffold_500749.1"/>
    <property type="gene ID" value="scaffold_500749.1"/>
</dbReference>
<gene>
    <name evidence="2" type="ORF">ARALYDRAFT_905045</name>
</gene>